<feature type="region of interest" description="Disordered" evidence="1">
    <location>
        <begin position="64"/>
        <end position="103"/>
    </location>
</feature>
<keyword evidence="3" id="KW-1185">Reference proteome</keyword>
<accession>A0A8X7C8U6</accession>
<evidence type="ECO:0000313" key="3">
    <source>
        <dbReference type="Proteomes" id="UP000886998"/>
    </source>
</evidence>
<reference evidence="2" key="1">
    <citation type="submission" date="2020-08" db="EMBL/GenBank/DDBJ databases">
        <title>Multicomponent nature underlies the extraordinary mechanical properties of spider dragline silk.</title>
        <authorList>
            <person name="Kono N."/>
            <person name="Nakamura H."/>
            <person name="Mori M."/>
            <person name="Yoshida Y."/>
            <person name="Ohtoshi R."/>
            <person name="Malay A.D."/>
            <person name="Moran D.A.P."/>
            <person name="Tomita M."/>
            <person name="Numata K."/>
            <person name="Arakawa K."/>
        </authorList>
    </citation>
    <scope>NUCLEOTIDE SEQUENCE</scope>
</reference>
<comment type="caution">
    <text evidence="2">The sequence shown here is derived from an EMBL/GenBank/DDBJ whole genome shotgun (WGS) entry which is preliminary data.</text>
</comment>
<proteinExistence type="predicted"/>
<sequence length="103" mass="11880">MSDKSRLQVDLFIDKKGTPKPAMQPSGTRKTGYPLHVLKDKIFYRGYKKFCCRKEILTQLVSPILRGTSRRREAGQSWEKDSPPMSSKFPDHTTLKPKDNEKP</sequence>
<gene>
    <name evidence="2" type="ORF">TNIN_170911</name>
</gene>
<organism evidence="2 3">
    <name type="scientific">Trichonephila inaurata madagascariensis</name>
    <dbReference type="NCBI Taxonomy" id="2747483"/>
    <lineage>
        <taxon>Eukaryota</taxon>
        <taxon>Metazoa</taxon>
        <taxon>Ecdysozoa</taxon>
        <taxon>Arthropoda</taxon>
        <taxon>Chelicerata</taxon>
        <taxon>Arachnida</taxon>
        <taxon>Araneae</taxon>
        <taxon>Araneomorphae</taxon>
        <taxon>Entelegynae</taxon>
        <taxon>Araneoidea</taxon>
        <taxon>Nephilidae</taxon>
        <taxon>Trichonephila</taxon>
        <taxon>Trichonephila inaurata</taxon>
    </lineage>
</organism>
<feature type="compositionally biased region" description="Basic and acidic residues" evidence="1">
    <location>
        <begin position="89"/>
        <end position="103"/>
    </location>
</feature>
<evidence type="ECO:0000256" key="1">
    <source>
        <dbReference type="SAM" id="MobiDB-lite"/>
    </source>
</evidence>
<dbReference type="EMBL" id="BMAV01013074">
    <property type="protein sequence ID" value="GFY60270.1"/>
    <property type="molecule type" value="Genomic_DNA"/>
</dbReference>
<dbReference type="Proteomes" id="UP000886998">
    <property type="component" value="Unassembled WGS sequence"/>
</dbReference>
<dbReference type="AlphaFoldDB" id="A0A8X7C8U6"/>
<feature type="compositionally biased region" description="Basic and acidic residues" evidence="1">
    <location>
        <begin position="70"/>
        <end position="82"/>
    </location>
</feature>
<name>A0A8X7C8U6_9ARAC</name>
<protein>
    <submittedName>
        <fullName evidence="2">Uncharacterized protein</fullName>
    </submittedName>
</protein>
<evidence type="ECO:0000313" key="2">
    <source>
        <dbReference type="EMBL" id="GFY60270.1"/>
    </source>
</evidence>